<keyword evidence="4" id="KW-1185">Reference proteome</keyword>
<evidence type="ECO:0000256" key="1">
    <source>
        <dbReference type="SAM" id="Phobius"/>
    </source>
</evidence>
<organism evidence="3 4">
    <name type="scientific">Calidifontibacillus erzurumensis</name>
    <dbReference type="NCBI Taxonomy" id="2741433"/>
    <lineage>
        <taxon>Bacteria</taxon>
        <taxon>Bacillati</taxon>
        <taxon>Bacillota</taxon>
        <taxon>Bacilli</taxon>
        <taxon>Bacillales</taxon>
        <taxon>Bacillaceae</taxon>
        <taxon>Calidifontibacillus/Schinkia group</taxon>
        <taxon>Calidifontibacillus</taxon>
    </lineage>
</organism>
<evidence type="ECO:0000313" key="4">
    <source>
        <dbReference type="Proteomes" id="UP000625804"/>
    </source>
</evidence>
<dbReference type="InterPro" id="IPR018604">
    <property type="entry name" value="YycI-like"/>
</dbReference>
<evidence type="ECO:0000313" key="3">
    <source>
        <dbReference type="EMBL" id="NSL52385.1"/>
    </source>
</evidence>
<comment type="caution">
    <text evidence="3">The sequence shown here is derived from an EMBL/GenBank/DDBJ whole genome shotgun (WGS) entry which is preliminary data.</text>
</comment>
<dbReference type="AlphaFoldDB" id="A0A8J8GHG2"/>
<gene>
    <name evidence="3" type="ORF">HR057_11535</name>
</gene>
<feature type="transmembrane region" description="Helical" evidence="1">
    <location>
        <begin position="9"/>
        <end position="26"/>
    </location>
</feature>
<accession>A0A8J8GHG2</accession>
<dbReference type="Gene3D" id="3.30.310.160">
    <property type="entry name" value="YycH protein, domain 2"/>
    <property type="match status" value="1"/>
</dbReference>
<name>A0A8J8GHG2_9BACI</name>
<feature type="domain" description="Regulatory protein YycH-like" evidence="2">
    <location>
        <begin position="38"/>
        <end position="252"/>
    </location>
</feature>
<dbReference type="RefSeq" id="WP_173731590.1">
    <property type="nucleotide sequence ID" value="NZ_JABTTE010000015.1"/>
</dbReference>
<dbReference type="Proteomes" id="UP000625804">
    <property type="component" value="Unassembled WGS sequence"/>
</dbReference>
<reference evidence="3" key="1">
    <citation type="submission" date="2020-06" db="EMBL/GenBank/DDBJ databases">
        <title>A novel thermopfilic bacterium from Erzurum, Turkey.</title>
        <authorList>
            <person name="Adiguzel A."/>
            <person name="Ay H."/>
            <person name="Baltaci M.O."/>
        </authorList>
    </citation>
    <scope>NUCLEOTIDE SEQUENCE</scope>
    <source>
        <strain evidence="3">P2</strain>
    </source>
</reference>
<evidence type="ECO:0000259" key="2">
    <source>
        <dbReference type="Pfam" id="PF09648"/>
    </source>
</evidence>
<keyword evidence="1" id="KW-0812">Transmembrane</keyword>
<dbReference type="Pfam" id="PF09648">
    <property type="entry name" value="YycI"/>
    <property type="match status" value="1"/>
</dbReference>
<protein>
    <submittedName>
        <fullName evidence="3">Two-component system regulatory protein YycI</fullName>
    </submittedName>
</protein>
<keyword evidence="1" id="KW-0472">Membrane</keyword>
<dbReference type="GO" id="GO:0016020">
    <property type="term" value="C:membrane"/>
    <property type="evidence" value="ECO:0007669"/>
    <property type="project" value="InterPro"/>
</dbReference>
<sequence>MDWSKTKTIFILIFLVLDLFLVFQFIEKRTTSELEFITESTIEEQLEEDGISYGNLPIVGEQEPYISGKRKKFLSHELSQLNNQSVSHISEDWIVSYFSEPIALPKTNIESFLSDFMKENVIGGQSYRFWKWDKKDNDLIFFQTYQGKTLFFNEHAMVIVHLNEKNEIVSYEQTMLTSIEKMIEEGSNQEVLPPLKAIEVLYKKDYLTSGGHITKVELGYYKNVPISGDVQIFAATWHIVVDDEIDYFVNAIDGQIVEILQDGVGENGFAF</sequence>
<keyword evidence="1" id="KW-1133">Transmembrane helix</keyword>
<proteinExistence type="predicted"/>
<dbReference type="EMBL" id="JABTTE010000015">
    <property type="protein sequence ID" value="NSL52385.1"/>
    <property type="molecule type" value="Genomic_DNA"/>
</dbReference>
<dbReference type="InterPro" id="IPR042274">
    <property type="entry name" value="YycH/YycI_2"/>
</dbReference>